<sequence length="225" mass="27116">MPSKKTRKRSRSRKRSPSPSASSSSSRSSNSSVTRRKKRPNEFPRKVPLWYAYEKLQEYGANHRNDMSQIVGVDHLKQIADDPKHTLVPLEKLKKFFRKWEDFQTFKTSHFRNIPREFWEDVIKDNFKKRPYVRKYAPTTRKRHQKYKMKAFIGEPIMSDVSDDDSVISIDPQNDECDETKVNLPKPICQAFRRVCRYYKPNRQYKDYQKDGTENRRYMFRLNYD</sequence>
<reference evidence="2 3" key="1">
    <citation type="journal article" date="2019" name="Sci. Rep.">
        <title>Orb-weaving spider Araneus ventricosus genome elucidates the spidroin gene catalogue.</title>
        <authorList>
            <person name="Kono N."/>
            <person name="Nakamura H."/>
            <person name="Ohtoshi R."/>
            <person name="Moran D.A.P."/>
            <person name="Shinohara A."/>
            <person name="Yoshida Y."/>
            <person name="Fujiwara M."/>
            <person name="Mori M."/>
            <person name="Tomita M."/>
            <person name="Arakawa K."/>
        </authorList>
    </citation>
    <scope>NUCLEOTIDE SEQUENCE [LARGE SCALE GENOMIC DNA]</scope>
</reference>
<dbReference type="EMBL" id="BGPR01031596">
    <property type="protein sequence ID" value="GBO04777.1"/>
    <property type="molecule type" value="Genomic_DNA"/>
</dbReference>
<dbReference type="Proteomes" id="UP000499080">
    <property type="component" value="Unassembled WGS sequence"/>
</dbReference>
<feature type="compositionally biased region" description="Basic residues" evidence="1">
    <location>
        <begin position="1"/>
        <end position="16"/>
    </location>
</feature>
<accession>A0A4Y2TZK8</accession>
<protein>
    <submittedName>
        <fullName evidence="2">Uncharacterized protein</fullName>
    </submittedName>
</protein>
<evidence type="ECO:0000313" key="2">
    <source>
        <dbReference type="EMBL" id="GBO04777.1"/>
    </source>
</evidence>
<comment type="caution">
    <text evidence="2">The sequence shown here is derived from an EMBL/GenBank/DDBJ whole genome shotgun (WGS) entry which is preliminary data.</text>
</comment>
<keyword evidence="3" id="KW-1185">Reference proteome</keyword>
<evidence type="ECO:0000313" key="3">
    <source>
        <dbReference type="Proteomes" id="UP000499080"/>
    </source>
</evidence>
<organism evidence="2 3">
    <name type="scientific">Araneus ventricosus</name>
    <name type="common">Orbweaver spider</name>
    <name type="synonym">Epeira ventricosa</name>
    <dbReference type="NCBI Taxonomy" id="182803"/>
    <lineage>
        <taxon>Eukaryota</taxon>
        <taxon>Metazoa</taxon>
        <taxon>Ecdysozoa</taxon>
        <taxon>Arthropoda</taxon>
        <taxon>Chelicerata</taxon>
        <taxon>Arachnida</taxon>
        <taxon>Araneae</taxon>
        <taxon>Araneomorphae</taxon>
        <taxon>Entelegynae</taxon>
        <taxon>Araneoidea</taxon>
        <taxon>Araneidae</taxon>
        <taxon>Araneus</taxon>
    </lineage>
</organism>
<feature type="region of interest" description="Disordered" evidence="1">
    <location>
        <begin position="1"/>
        <end position="40"/>
    </location>
</feature>
<proteinExistence type="predicted"/>
<feature type="compositionally biased region" description="Low complexity" evidence="1">
    <location>
        <begin position="17"/>
        <end position="33"/>
    </location>
</feature>
<gene>
    <name evidence="2" type="ORF">AVEN_231081_1</name>
</gene>
<evidence type="ECO:0000256" key="1">
    <source>
        <dbReference type="SAM" id="MobiDB-lite"/>
    </source>
</evidence>
<name>A0A4Y2TZK8_ARAVE</name>
<dbReference type="OrthoDB" id="6435087at2759"/>
<dbReference type="AlphaFoldDB" id="A0A4Y2TZK8"/>